<keyword evidence="2" id="KW-0611">Plant defense</keyword>
<dbReference type="Proteomes" id="UP001630127">
    <property type="component" value="Unassembled WGS sequence"/>
</dbReference>
<dbReference type="AlphaFoldDB" id="A0ABD2ZSI8"/>
<protein>
    <recommendedName>
        <fullName evidence="8">AP2/ERF domain-containing protein</fullName>
    </recommendedName>
</protein>
<feature type="domain" description="AP2/ERF" evidence="8">
    <location>
        <begin position="64"/>
        <end position="122"/>
    </location>
</feature>
<evidence type="ECO:0000256" key="1">
    <source>
        <dbReference type="ARBA" id="ARBA00004123"/>
    </source>
</evidence>
<organism evidence="9 10">
    <name type="scientific">Cinchona calisaya</name>
    <dbReference type="NCBI Taxonomy" id="153742"/>
    <lineage>
        <taxon>Eukaryota</taxon>
        <taxon>Viridiplantae</taxon>
        <taxon>Streptophyta</taxon>
        <taxon>Embryophyta</taxon>
        <taxon>Tracheophyta</taxon>
        <taxon>Spermatophyta</taxon>
        <taxon>Magnoliopsida</taxon>
        <taxon>eudicotyledons</taxon>
        <taxon>Gunneridae</taxon>
        <taxon>Pentapetalae</taxon>
        <taxon>asterids</taxon>
        <taxon>lamiids</taxon>
        <taxon>Gentianales</taxon>
        <taxon>Rubiaceae</taxon>
        <taxon>Cinchonoideae</taxon>
        <taxon>Cinchoneae</taxon>
        <taxon>Cinchona</taxon>
    </lineage>
</organism>
<evidence type="ECO:0000259" key="8">
    <source>
        <dbReference type="PROSITE" id="PS51032"/>
    </source>
</evidence>
<evidence type="ECO:0000256" key="7">
    <source>
        <dbReference type="SAM" id="MobiDB-lite"/>
    </source>
</evidence>
<accession>A0ABD2ZSI8</accession>
<dbReference type="Pfam" id="PF00847">
    <property type="entry name" value="AP2"/>
    <property type="match status" value="1"/>
</dbReference>
<dbReference type="InterPro" id="IPR016177">
    <property type="entry name" value="DNA-bd_dom_sf"/>
</dbReference>
<keyword evidence="6" id="KW-0539">Nucleus</keyword>
<name>A0ABD2ZSI8_9GENT</name>
<dbReference type="GO" id="GO:0005634">
    <property type="term" value="C:nucleus"/>
    <property type="evidence" value="ECO:0007669"/>
    <property type="project" value="UniProtKB-SubCell"/>
</dbReference>
<evidence type="ECO:0000256" key="5">
    <source>
        <dbReference type="ARBA" id="ARBA00023163"/>
    </source>
</evidence>
<evidence type="ECO:0000313" key="10">
    <source>
        <dbReference type="Proteomes" id="UP001630127"/>
    </source>
</evidence>
<dbReference type="GO" id="GO:0006952">
    <property type="term" value="P:defense response"/>
    <property type="evidence" value="ECO:0007669"/>
    <property type="project" value="UniProtKB-KW"/>
</dbReference>
<keyword evidence="3" id="KW-0805">Transcription regulation</keyword>
<keyword evidence="10" id="KW-1185">Reference proteome</keyword>
<dbReference type="Gene3D" id="3.30.730.10">
    <property type="entry name" value="AP2/ERF domain"/>
    <property type="match status" value="1"/>
</dbReference>
<dbReference type="SMART" id="SM00380">
    <property type="entry name" value="AP2"/>
    <property type="match status" value="1"/>
</dbReference>
<evidence type="ECO:0000256" key="4">
    <source>
        <dbReference type="ARBA" id="ARBA00023125"/>
    </source>
</evidence>
<reference evidence="9 10" key="1">
    <citation type="submission" date="2024-11" db="EMBL/GenBank/DDBJ databases">
        <title>A near-complete genome assembly of Cinchona calisaya.</title>
        <authorList>
            <person name="Lian D.C."/>
            <person name="Zhao X.W."/>
            <person name="Wei L."/>
        </authorList>
    </citation>
    <scope>NUCLEOTIDE SEQUENCE [LARGE SCALE GENOMIC DNA]</scope>
    <source>
        <tissue evidence="9">Nenye</tissue>
    </source>
</reference>
<dbReference type="FunFam" id="3.30.730.10:FF:000001">
    <property type="entry name" value="Ethylene-responsive transcription factor 2"/>
    <property type="match status" value="1"/>
</dbReference>
<dbReference type="PRINTS" id="PR00367">
    <property type="entry name" value="ETHRSPELEMNT"/>
</dbReference>
<dbReference type="GO" id="GO:0003677">
    <property type="term" value="F:DNA binding"/>
    <property type="evidence" value="ECO:0007669"/>
    <property type="project" value="UniProtKB-KW"/>
</dbReference>
<evidence type="ECO:0000256" key="3">
    <source>
        <dbReference type="ARBA" id="ARBA00023015"/>
    </source>
</evidence>
<evidence type="ECO:0000256" key="6">
    <source>
        <dbReference type="ARBA" id="ARBA00023242"/>
    </source>
</evidence>
<comment type="subcellular location">
    <subcellularLocation>
        <location evidence="1">Nucleus</location>
    </subcellularLocation>
</comment>
<dbReference type="PROSITE" id="PS51032">
    <property type="entry name" value="AP2_ERF"/>
    <property type="match status" value="1"/>
</dbReference>
<keyword evidence="4" id="KW-0238">DNA-binding</keyword>
<dbReference type="InterPro" id="IPR001471">
    <property type="entry name" value="AP2/ERF_dom"/>
</dbReference>
<comment type="caution">
    <text evidence="9">The sequence shown here is derived from an EMBL/GenBank/DDBJ whole genome shotgun (WGS) entry which is preliminary data.</text>
</comment>
<dbReference type="SUPFAM" id="SSF54171">
    <property type="entry name" value="DNA-binding domain"/>
    <property type="match status" value="1"/>
</dbReference>
<proteinExistence type="predicted"/>
<dbReference type="PANTHER" id="PTHR31190">
    <property type="entry name" value="DNA-BINDING DOMAIN"/>
    <property type="match status" value="1"/>
</dbReference>
<evidence type="ECO:0000256" key="2">
    <source>
        <dbReference type="ARBA" id="ARBA00022821"/>
    </source>
</evidence>
<gene>
    <name evidence="9" type="ORF">ACH5RR_015233</name>
</gene>
<keyword evidence="5" id="KW-0804">Transcription</keyword>
<dbReference type="InterPro" id="IPR036955">
    <property type="entry name" value="AP2/ERF_dom_sf"/>
</dbReference>
<dbReference type="CDD" id="cd00018">
    <property type="entry name" value="AP2"/>
    <property type="match status" value="1"/>
</dbReference>
<sequence length="196" mass="21490">MVSNLQPAELPLNENDSQEIVLSEVLNEAKALSTSNFPSSRNQTFVHNILHLQQPTHSIAKNKHYRGVRRRPWGKYAAEIRDSTRKGARIWLGTFLTAEEAALAYDRAAFRIRGAKALLNFPCEIVAKSSSPALLSPRIPHHRPNLSLDQHTPNSGSGSVEVSSGLSLASCEESDNATGDSSNTVSDEYTANFFVC</sequence>
<feature type="region of interest" description="Disordered" evidence="7">
    <location>
        <begin position="136"/>
        <end position="162"/>
    </location>
</feature>
<dbReference type="PANTHER" id="PTHR31190:SF173">
    <property type="entry name" value="PATHOGENESIS-RELATED GENES TRANSCRIPTIONAL ACTIVATOR PTI5"/>
    <property type="match status" value="1"/>
</dbReference>
<dbReference type="InterPro" id="IPR044808">
    <property type="entry name" value="ERF_plant"/>
</dbReference>
<evidence type="ECO:0000313" key="9">
    <source>
        <dbReference type="EMBL" id="KAL3522399.1"/>
    </source>
</evidence>
<dbReference type="EMBL" id="JBJUIK010000007">
    <property type="protein sequence ID" value="KAL3522399.1"/>
    <property type="molecule type" value="Genomic_DNA"/>
</dbReference>